<feature type="signal peptide" evidence="1">
    <location>
        <begin position="1"/>
        <end position="17"/>
    </location>
</feature>
<reference evidence="3 4" key="2">
    <citation type="submission" date="2018-11" db="EMBL/GenBank/DDBJ databases">
        <authorList>
            <consortium name="Pathogen Informatics"/>
        </authorList>
    </citation>
    <scope>NUCLEOTIDE SEQUENCE [LARGE SCALE GENOMIC DNA]</scope>
</reference>
<dbReference type="Pfam" id="PF03351">
    <property type="entry name" value="DOMON"/>
    <property type="match status" value="1"/>
</dbReference>
<protein>
    <submittedName>
        <fullName evidence="5">DOMON domain-containing protein</fullName>
    </submittedName>
</protein>
<dbReference type="PANTHER" id="PTHR36516">
    <property type="entry name" value="PROTEIN CBG04168-RELATED"/>
    <property type="match status" value="1"/>
</dbReference>
<reference evidence="5" key="1">
    <citation type="submission" date="2017-02" db="UniProtKB">
        <authorList>
            <consortium name="WormBaseParasite"/>
        </authorList>
    </citation>
    <scope>IDENTIFICATION</scope>
</reference>
<evidence type="ECO:0000259" key="2">
    <source>
        <dbReference type="PROSITE" id="PS50836"/>
    </source>
</evidence>
<dbReference type="PROSITE" id="PS50836">
    <property type="entry name" value="DOMON"/>
    <property type="match status" value="1"/>
</dbReference>
<evidence type="ECO:0000313" key="5">
    <source>
        <dbReference type="WBParaSite" id="NBR_0000490501-mRNA-1"/>
    </source>
</evidence>
<dbReference type="WBParaSite" id="NBR_0000490501-mRNA-1">
    <property type="protein sequence ID" value="NBR_0000490501-mRNA-1"/>
    <property type="gene ID" value="NBR_0000490501"/>
</dbReference>
<feature type="domain" description="DOMON" evidence="2">
    <location>
        <begin position="34"/>
        <end position="150"/>
    </location>
</feature>
<accession>A0A0N4XQV3</accession>
<dbReference type="PANTHER" id="PTHR36516:SF5">
    <property type="entry name" value="DOMON DOMAIN-CONTAINING PROTEIN"/>
    <property type="match status" value="1"/>
</dbReference>
<dbReference type="InterPro" id="IPR005018">
    <property type="entry name" value="DOMON_domain"/>
</dbReference>
<keyword evidence="1" id="KW-0732">Signal</keyword>
<evidence type="ECO:0000313" key="4">
    <source>
        <dbReference type="Proteomes" id="UP000271162"/>
    </source>
</evidence>
<dbReference type="AlphaFoldDB" id="A0A0N4XQV3"/>
<gene>
    <name evidence="3" type="ORF">NBR_LOCUS4904</name>
</gene>
<proteinExistence type="predicted"/>
<sequence>MQLAWFVLLVAVAFVDSKSLTANAKNQACSYENAALSLQWTYNEASTNVVFKLTAKSSLKNFWSGVYFGQDEPVDSIGASVRNGQIGVVDGHVEGDRLEMDNITNVQSLQFDLQNDVLSVEFARPSFSNDPNDVDLSNCARNLDRIDLLGPNI</sequence>
<dbReference type="EMBL" id="UYSL01010270">
    <property type="protein sequence ID" value="VDL68493.1"/>
    <property type="molecule type" value="Genomic_DNA"/>
</dbReference>
<organism evidence="5">
    <name type="scientific">Nippostrongylus brasiliensis</name>
    <name type="common">Rat hookworm</name>
    <dbReference type="NCBI Taxonomy" id="27835"/>
    <lineage>
        <taxon>Eukaryota</taxon>
        <taxon>Metazoa</taxon>
        <taxon>Ecdysozoa</taxon>
        <taxon>Nematoda</taxon>
        <taxon>Chromadorea</taxon>
        <taxon>Rhabditida</taxon>
        <taxon>Rhabditina</taxon>
        <taxon>Rhabditomorpha</taxon>
        <taxon>Strongyloidea</taxon>
        <taxon>Heligmosomidae</taxon>
        <taxon>Nippostrongylus</taxon>
    </lineage>
</organism>
<keyword evidence="4" id="KW-1185">Reference proteome</keyword>
<dbReference type="Proteomes" id="UP000271162">
    <property type="component" value="Unassembled WGS sequence"/>
</dbReference>
<evidence type="ECO:0000256" key="1">
    <source>
        <dbReference type="SAM" id="SignalP"/>
    </source>
</evidence>
<name>A0A0N4XQV3_NIPBR</name>
<evidence type="ECO:0000313" key="3">
    <source>
        <dbReference type="EMBL" id="VDL68493.1"/>
    </source>
</evidence>
<feature type="chain" id="PRO_5043124910" evidence="1">
    <location>
        <begin position="18"/>
        <end position="153"/>
    </location>
</feature>